<name>A0ACC2Q055_9NEOP</name>
<gene>
    <name evidence="1" type="ORF">PYW08_013036</name>
</gene>
<accession>A0ACC2Q055</accession>
<proteinExistence type="predicted"/>
<protein>
    <submittedName>
        <fullName evidence="1">Uncharacterized protein</fullName>
    </submittedName>
</protein>
<evidence type="ECO:0000313" key="2">
    <source>
        <dbReference type="Proteomes" id="UP001231649"/>
    </source>
</evidence>
<dbReference type="Proteomes" id="UP001231649">
    <property type="component" value="Chromosome 32"/>
</dbReference>
<comment type="caution">
    <text evidence="1">The sequence shown here is derived from an EMBL/GenBank/DDBJ whole genome shotgun (WGS) entry which is preliminary data.</text>
</comment>
<keyword evidence="2" id="KW-1185">Reference proteome</keyword>
<reference evidence="1" key="1">
    <citation type="submission" date="2023-03" db="EMBL/GenBank/DDBJ databases">
        <title>Chromosome-level genomes of two armyworms, Mythimna separata and Mythimna loreyi, provide insights into the biosynthesis and reception of sex pheromones.</title>
        <authorList>
            <person name="Zhao H."/>
        </authorList>
    </citation>
    <scope>NUCLEOTIDE SEQUENCE</scope>
    <source>
        <strain evidence="1">BeijingLab</strain>
    </source>
</reference>
<organism evidence="1 2">
    <name type="scientific">Mythimna loreyi</name>
    <dbReference type="NCBI Taxonomy" id="667449"/>
    <lineage>
        <taxon>Eukaryota</taxon>
        <taxon>Metazoa</taxon>
        <taxon>Ecdysozoa</taxon>
        <taxon>Arthropoda</taxon>
        <taxon>Hexapoda</taxon>
        <taxon>Insecta</taxon>
        <taxon>Pterygota</taxon>
        <taxon>Neoptera</taxon>
        <taxon>Endopterygota</taxon>
        <taxon>Lepidoptera</taxon>
        <taxon>Glossata</taxon>
        <taxon>Ditrysia</taxon>
        <taxon>Noctuoidea</taxon>
        <taxon>Noctuidae</taxon>
        <taxon>Noctuinae</taxon>
        <taxon>Hadenini</taxon>
        <taxon>Mythimna</taxon>
    </lineage>
</organism>
<dbReference type="EMBL" id="CM056808">
    <property type="protein sequence ID" value="KAJ8704312.1"/>
    <property type="molecule type" value="Genomic_DNA"/>
</dbReference>
<sequence>MDGNNFTKYLKEKLLPNLPEIFILVMDNASYHSMQLDKAPTTATRKADTKIWMQEHDKNVEQHENKIEKFTKEAIASITRDDWKKQVNHIKKVEEEYWNRDVGRESEIEDFIISVGMNSDSEDESDDYEDQDCESDQSMEDYNELMEGIEPIMGSDDQDTAGPSGL</sequence>
<evidence type="ECO:0000313" key="1">
    <source>
        <dbReference type="EMBL" id="KAJ8704312.1"/>
    </source>
</evidence>